<evidence type="ECO:0000313" key="2">
    <source>
        <dbReference type="EMBL" id="KAF2843731.1"/>
    </source>
</evidence>
<dbReference type="OrthoDB" id="1859733at2759"/>
<feature type="signal peptide" evidence="1">
    <location>
        <begin position="1"/>
        <end position="18"/>
    </location>
</feature>
<dbReference type="Proteomes" id="UP000799429">
    <property type="component" value="Unassembled WGS sequence"/>
</dbReference>
<feature type="chain" id="PRO_5040105313" description="Malate dehydrogenase" evidence="1">
    <location>
        <begin position="19"/>
        <end position="246"/>
    </location>
</feature>
<organism evidence="2 3">
    <name type="scientific">Patellaria atrata CBS 101060</name>
    <dbReference type="NCBI Taxonomy" id="1346257"/>
    <lineage>
        <taxon>Eukaryota</taxon>
        <taxon>Fungi</taxon>
        <taxon>Dikarya</taxon>
        <taxon>Ascomycota</taxon>
        <taxon>Pezizomycotina</taxon>
        <taxon>Dothideomycetes</taxon>
        <taxon>Dothideomycetes incertae sedis</taxon>
        <taxon>Patellariales</taxon>
        <taxon>Patellariaceae</taxon>
        <taxon>Patellaria</taxon>
    </lineage>
</organism>
<evidence type="ECO:0008006" key="4">
    <source>
        <dbReference type="Google" id="ProtNLM"/>
    </source>
</evidence>
<dbReference type="Pfam" id="PF11937">
    <property type="entry name" value="DUF3455"/>
    <property type="match status" value="1"/>
</dbReference>
<accession>A0A9P4VS86</accession>
<keyword evidence="1" id="KW-0732">Signal</keyword>
<evidence type="ECO:0000313" key="3">
    <source>
        <dbReference type="Proteomes" id="UP000799429"/>
    </source>
</evidence>
<keyword evidence="3" id="KW-1185">Reference proteome</keyword>
<dbReference type="PANTHER" id="PTHR35567">
    <property type="entry name" value="MALATE DEHYDROGENASE (AFU_ORTHOLOGUE AFUA_2G13800)"/>
    <property type="match status" value="1"/>
</dbReference>
<comment type="caution">
    <text evidence="2">The sequence shown here is derived from an EMBL/GenBank/DDBJ whole genome shotgun (WGS) entry which is preliminary data.</text>
</comment>
<dbReference type="EMBL" id="MU006089">
    <property type="protein sequence ID" value="KAF2843731.1"/>
    <property type="molecule type" value="Genomic_DNA"/>
</dbReference>
<protein>
    <recommendedName>
        <fullName evidence="4">Malate dehydrogenase</fullName>
    </recommendedName>
</protein>
<dbReference type="InterPro" id="IPR021851">
    <property type="entry name" value="DUF3455"/>
</dbReference>
<dbReference type="PANTHER" id="PTHR35567:SF1">
    <property type="entry name" value="CONSERVED FUNGAL PROTEIN (AFU_ORTHOLOGUE AFUA_1G14230)"/>
    <property type="match status" value="1"/>
</dbReference>
<name>A0A9P4VS86_9PEZI</name>
<gene>
    <name evidence="2" type="ORF">M501DRAFT_1013067</name>
</gene>
<proteinExistence type="predicted"/>
<dbReference type="AlphaFoldDB" id="A0A9P4VS86"/>
<evidence type="ECO:0000256" key="1">
    <source>
        <dbReference type="SAM" id="SignalP"/>
    </source>
</evidence>
<reference evidence="2" key="1">
    <citation type="journal article" date="2020" name="Stud. Mycol.">
        <title>101 Dothideomycetes genomes: a test case for predicting lifestyles and emergence of pathogens.</title>
        <authorList>
            <person name="Haridas S."/>
            <person name="Albert R."/>
            <person name="Binder M."/>
            <person name="Bloem J."/>
            <person name="Labutti K."/>
            <person name="Salamov A."/>
            <person name="Andreopoulos B."/>
            <person name="Baker S."/>
            <person name="Barry K."/>
            <person name="Bills G."/>
            <person name="Bluhm B."/>
            <person name="Cannon C."/>
            <person name="Castanera R."/>
            <person name="Culley D."/>
            <person name="Daum C."/>
            <person name="Ezra D."/>
            <person name="Gonzalez J."/>
            <person name="Henrissat B."/>
            <person name="Kuo A."/>
            <person name="Liang C."/>
            <person name="Lipzen A."/>
            <person name="Lutzoni F."/>
            <person name="Magnuson J."/>
            <person name="Mondo S."/>
            <person name="Nolan M."/>
            <person name="Ohm R."/>
            <person name="Pangilinan J."/>
            <person name="Park H.-J."/>
            <person name="Ramirez L."/>
            <person name="Alfaro M."/>
            <person name="Sun H."/>
            <person name="Tritt A."/>
            <person name="Yoshinaga Y."/>
            <person name="Zwiers L.-H."/>
            <person name="Turgeon B."/>
            <person name="Goodwin S."/>
            <person name="Spatafora J."/>
            <person name="Crous P."/>
            <person name="Grigoriev I."/>
        </authorList>
    </citation>
    <scope>NUCLEOTIDE SEQUENCE</scope>
    <source>
        <strain evidence="2">CBS 101060</strain>
    </source>
</reference>
<sequence length="246" mass="26062">MLFSTSTLLLALSASISAAPSPSRTWNQLLKVRDLQNIQCNVAAASMPPAPTPLPPPSAGLVLSHVVVGRGTQNYTCDLSSPQSTPKAAGAVAVLYNATCIAATYPDLLAYMPRVALQYAIPTAGGSPSSPVDIMTIGHHFFPDANFSVPYFDLNTETHRFGVGALKKLNATAAPEDAPLGPNGEGNGAVPWLKLGMRDAPEGETYRFREVYRINTAGGAAPKTCEGLNADFTVEYAAEYWLYEDA</sequence>